<evidence type="ECO:0000313" key="1">
    <source>
        <dbReference type="EMBL" id="ALO41646.1"/>
    </source>
</evidence>
<dbReference type="AlphaFoldDB" id="A0A0S2K0S4"/>
<organism evidence="1 2">
    <name type="scientific">Pseudoalteromonas phenolica</name>
    <dbReference type="NCBI Taxonomy" id="161398"/>
    <lineage>
        <taxon>Bacteria</taxon>
        <taxon>Pseudomonadati</taxon>
        <taxon>Pseudomonadota</taxon>
        <taxon>Gammaproteobacteria</taxon>
        <taxon>Alteromonadales</taxon>
        <taxon>Pseudoalteromonadaceae</taxon>
        <taxon>Pseudoalteromonas</taxon>
    </lineage>
</organism>
<dbReference type="EMBL" id="CP013187">
    <property type="protein sequence ID" value="ALO41646.1"/>
    <property type="molecule type" value="Genomic_DNA"/>
</dbReference>
<reference evidence="1 2" key="1">
    <citation type="submission" date="2015-11" db="EMBL/GenBank/DDBJ databases">
        <authorList>
            <person name="Zhang Y."/>
            <person name="Guo Z."/>
        </authorList>
    </citation>
    <scope>NUCLEOTIDE SEQUENCE [LARGE SCALE GENOMIC DNA]</scope>
    <source>
        <strain evidence="1 2">KCTC 12086</strain>
    </source>
</reference>
<evidence type="ECO:0000313" key="2">
    <source>
        <dbReference type="Proteomes" id="UP000061457"/>
    </source>
</evidence>
<protein>
    <recommendedName>
        <fullName evidence="3">DUF2490 domain-containing protein</fullName>
    </recommendedName>
</protein>
<accession>A0A0S2K0S4</accession>
<gene>
    <name evidence="1" type="ORF">PP2015_1130</name>
</gene>
<dbReference type="Proteomes" id="UP000061457">
    <property type="component" value="Chromosome I"/>
</dbReference>
<dbReference type="RefSeq" id="WP_058029371.1">
    <property type="nucleotide sequence ID" value="NZ_CP013187.1"/>
</dbReference>
<keyword evidence="2" id="KW-1185">Reference proteome</keyword>
<name>A0A0S2K0S4_9GAMM</name>
<sequence length="210" mass="24095">MKQVLWSLLFVTCGLFTAKINAEDQQLWVSANKTLFKQGSVSSSFYTELRTKNGVDDLSGLFAGPKLSFKLNEHVKVATAGKFIRLYNTSGDDQLQRLELEASFASGKLASGWRFGLRNRVEYIEKDSETNGRYRIRVSADKDASFAHIKRFHIRQEWILDEDYQLTEYRLVPFAFTLKDALMGAQVSYLLRRKSKTGEYSHVLGLAWQF</sequence>
<evidence type="ECO:0008006" key="3">
    <source>
        <dbReference type="Google" id="ProtNLM"/>
    </source>
</evidence>
<dbReference type="KEGG" id="pphe:PP2015_1130"/>
<dbReference type="InterPro" id="IPR019619">
    <property type="entry name" value="DUF2490"/>
</dbReference>
<dbReference type="Pfam" id="PF10677">
    <property type="entry name" value="DUF2490"/>
    <property type="match status" value="1"/>
</dbReference>
<dbReference type="PATRIC" id="fig|161398.10.peg.1150"/>
<proteinExistence type="predicted"/>
<dbReference type="STRING" id="161398.PP2015_1130"/>